<dbReference type="PROSITE" id="PS51257">
    <property type="entry name" value="PROKAR_LIPOPROTEIN"/>
    <property type="match status" value="1"/>
</dbReference>
<evidence type="ECO:0000313" key="1">
    <source>
        <dbReference type="EMBL" id="MBS2214025.1"/>
    </source>
</evidence>
<keyword evidence="2" id="KW-1185">Reference proteome</keyword>
<accession>A0ABS5KG90</accession>
<proteinExistence type="predicted"/>
<comment type="caution">
    <text evidence="1">The sequence shown here is derived from an EMBL/GenBank/DDBJ whole genome shotgun (WGS) entry which is preliminary data.</text>
</comment>
<name>A0ABS5KG90_9BACT</name>
<dbReference type="RefSeq" id="WP_212232009.1">
    <property type="nucleotide sequence ID" value="NZ_JAGUCN010000051.1"/>
</dbReference>
<organism evidence="1 2">
    <name type="scientific">Carboxylicivirga mesophila</name>
    <dbReference type="NCBI Taxonomy" id="1166478"/>
    <lineage>
        <taxon>Bacteria</taxon>
        <taxon>Pseudomonadati</taxon>
        <taxon>Bacteroidota</taxon>
        <taxon>Bacteroidia</taxon>
        <taxon>Marinilabiliales</taxon>
        <taxon>Marinilabiliaceae</taxon>
        <taxon>Carboxylicivirga</taxon>
    </lineage>
</organism>
<protein>
    <recommendedName>
        <fullName evidence="3">DUF3823 domain-containing protein</fullName>
    </recommendedName>
</protein>
<reference evidence="1 2" key="1">
    <citation type="journal article" date="2014" name="Int. J. Syst. Evol. Microbiol.">
        <title>Carboxylicivirga gen. nov. in the family Marinilabiliaceae with two novel species, Carboxylicivirga mesophila sp. nov. and Carboxylicivirga taeanensis sp. nov., and reclassification of Cytophaga fermentans as Saccharicrinis fermentans gen. nov., comb. nov.</title>
        <authorList>
            <person name="Yang S.H."/>
            <person name="Seo H.S."/>
            <person name="Woo J.H."/>
            <person name="Oh H.M."/>
            <person name="Jang H."/>
            <person name="Lee J.H."/>
            <person name="Kim S.J."/>
            <person name="Kwon K.K."/>
        </authorList>
    </citation>
    <scope>NUCLEOTIDE SEQUENCE [LARGE SCALE GENOMIC DNA]</scope>
    <source>
        <strain evidence="1 2">JCM 18290</strain>
    </source>
</reference>
<gene>
    <name evidence="1" type="ORF">KEM09_21635</name>
</gene>
<dbReference type="EMBL" id="JAGUCN010000051">
    <property type="protein sequence ID" value="MBS2214025.1"/>
    <property type="molecule type" value="Genomic_DNA"/>
</dbReference>
<sequence>MTKLRVNFFLLLVLITIMGCNKDSFLSTEINGVVKDYYSGTVVQNENLSVIIDFIEPRYEQNFKDTLKLNKDGKFFFSKGIGSQKKEFEGTYFVKIENEKYISPNYTFKAGRNYNFDFYIRPKRILSVIFSNVNERFNKINFSLTDSDSYFGNNGFPAQAIEFNETSRDTVINFSVVADEEYMFQSSGFIYYPNNSRPADVIKLFNRCVYIENIDTTFYNVNY</sequence>
<evidence type="ECO:0008006" key="3">
    <source>
        <dbReference type="Google" id="ProtNLM"/>
    </source>
</evidence>
<evidence type="ECO:0000313" key="2">
    <source>
        <dbReference type="Proteomes" id="UP000721861"/>
    </source>
</evidence>
<dbReference type="Proteomes" id="UP000721861">
    <property type="component" value="Unassembled WGS sequence"/>
</dbReference>